<reference evidence="7" key="2">
    <citation type="submission" date="2025-08" db="UniProtKB">
        <authorList>
            <consortium name="Ensembl"/>
        </authorList>
    </citation>
    <scope>IDENTIFICATION</scope>
</reference>
<comment type="subcellular location">
    <subcellularLocation>
        <location evidence="1">Cytoplasm</location>
    </subcellularLocation>
</comment>
<evidence type="ECO:0000256" key="5">
    <source>
        <dbReference type="ARBA" id="ARBA00022704"/>
    </source>
</evidence>
<dbReference type="Ensembl" id="ENSNFUT00015011168.1">
    <property type="protein sequence ID" value="ENSNFUP00015010628.1"/>
    <property type="gene ID" value="ENSNFUG00015005252.1"/>
</dbReference>
<comment type="similarity">
    <text evidence="2">Belongs to the cystatin family.</text>
</comment>
<dbReference type="PANTHER" id="PTHR11414:SF21">
    <property type="entry name" value="CYSTATIN 14A, TANDEM DUPLICATE 1-RELATED"/>
    <property type="match status" value="1"/>
</dbReference>
<evidence type="ECO:0000313" key="8">
    <source>
        <dbReference type="Proteomes" id="UP000694548"/>
    </source>
</evidence>
<proteinExistence type="inferred from homology"/>
<dbReference type="InterPro" id="IPR000010">
    <property type="entry name" value="Cystatin_dom"/>
</dbReference>
<evidence type="ECO:0000313" key="7">
    <source>
        <dbReference type="Ensembl" id="ENSNFUP00015010628.1"/>
    </source>
</evidence>
<keyword evidence="8" id="KW-1185">Reference proteome</keyword>
<dbReference type="InterPro" id="IPR018073">
    <property type="entry name" value="Prot_inh_cystat_CS"/>
</dbReference>
<dbReference type="InterPro" id="IPR046350">
    <property type="entry name" value="Cystatin_sf"/>
</dbReference>
<dbReference type="Gene3D" id="3.10.450.10">
    <property type="match status" value="1"/>
</dbReference>
<sequence>MAEVMTGGWSGPQPADQDIKVITSWMKNISEAATQKKYEIFEAVEFWSQVVAGVNYRIKVKPRISYYCSLRGQPRSDPLSSMLSGFSAATHLCVINM</sequence>
<dbReference type="GO" id="GO:0005829">
    <property type="term" value="C:cytosol"/>
    <property type="evidence" value="ECO:0007669"/>
    <property type="project" value="TreeGrafter"/>
</dbReference>
<dbReference type="PROSITE" id="PS00287">
    <property type="entry name" value="CYSTATIN"/>
    <property type="match status" value="1"/>
</dbReference>
<dbReference type="PRINTS" id="PR00295">
    <property type="entry name" value="STEFINA"/>
</dbReference>
<dbReference type="SUPFAM" id="SSF54403">
    <property type="entry name" value="Cystatin/monellin"/>
    <property type="match status" value="1"/>
</dbReference>
<evidence type="ECO:0000256" key="4">
    <source>
        <dbReference type="ARBA" id="ARBA00022690"/>
    </source>
</evidence>
<name>A0A8C6KV65_NOTFU</name>
<protein>
    <recommendedName>
        <fullName evidence="6">Cystatin domain-containing protein</fullName>
    </recommendedName>
</protein>
<dbReference type="GeneTree" id="ENSGT01030000238088"/>
<keyword evidence="5" id="KW-0789">Thiol protease inhibitor</keyword>
<dbReference type="InterPro" id="IPR001713">
    <property type="entry name" value="Prot_inh_stefin"/>
</dbReference>
<keyword evidence="4" id="KW-0646">Protease inhibitor</keyword>
<evidence type="ECO:0000256" key="2">
    <source>
        <dbReference type="ARBA" id="ARBA00009403"/>
    </source>
</evidence>
<evidence type="ECO:0000256" key="3">
    <source>
        <dbReference type="ARBA" id="ARBA00022490"/>
    </source>
</evidence>
<evidence type="ECO:0000256" key="1">
    <source>
        <dbReference type="ARBA" id="ARBA00004496"/>
    </source>
</evidence>
<dbReference type="Pfam" id="PF00031">
    <property type="entry name" value="Cystatin"/>
    <property type="match status" value="1"/>
</dbReference>
<reference evidence="7" key="3">
    <citation type="submission" date="2025-09" db="UniProtKB">
        <authorList>
            <consortium name="Ensembl"/>
        </authorList>
    </citation>
    <scope>IDENTIFICATION</scope>
</reference>
<evidence type="ECO:0000259" key="6">
    <source>
        <dbReference type="Pfam" id="PF00031"/>
    </source>
</evidence>
<feature type="domain" description="Cystatin" evidence="6">
    <location>
        <begin position="31"/>
        <end position="61"/>
    </location>
</feature>
<accession>A0A8C6KV65</accession>
<dbReference type="AlphaFoldDB" id="A0A8C6KV65"/>
<organism evidence="7 8">
    <name type="scientific">Nothobranchius furzeri</name>
    <name type="common">Turquoise killifish</name>
    <dbReference type="NCBI Taxonomy" id="105023"/>
    <lineage>
        <taxon>Eukaryota</taxon>
        <taxon>Metazoa</taxon>
        <taxon>Chordata</taxon>
        <taxon>Craniata</taxon>
        <taxon>Vertebrata</taxon>
        <taxon>Euteleostomi</taxon>
        <taxon>Actinopterygii</taxon>
        <taxon>Neopterygii</taxon>
        <taxon>Teleostei</taxon>
        <taxon>Neoteleostei</taxon>
        <taxon>Acanthomorphata</taxon>
        <taxon>Ovalentaria</taxon>
        <taxon>Atherinomorphae</taxon>
        <taxon>Cyprinodontiformes</taxon>
        <taxon>Nothobranchiidae</taxon>
        <taxon>Nothobranchius</taxon>
    </lineage>
</organism>
<dbReference type="PANTHER" id="PTHR11414">
    <property type="entry name" value="CYSTATIN FAMILY MEMBER"/>
    <property type="match status" value="1"/>
</dbReference>
<dbReference type="GO" id="GO:0004869">
    <property type="term" value="F:cysteine-type endopeptidase inhibitor activity"/>
    <property type="evidence" value="ECO:0007669"/>
    <property type="project" value="UniProtKB-KW"/>
</dbReference>
<dbReference type="Proteomes" id="UP000694548">
    <property type="component" value="Chromosome sgr01"/>
</dbReference>
<reference evidence="7" key="1">
    <citation type="submission" date="2014-08" db="EMBL/GenBank/DDBJ databases">
        <authorList>
            <person name="Senf B."/>
            <person name="Petzold A."/>
            <person name="Downie B.R."/>
            <person name="Koch P."/>
            <person name="Platzer M."/>
        </authorList>
    </citation>
    <scope>NUCLEOTIDE SEQUENCE [LARGE SCALE GENOMIC DNA]</scope>
    <source>
        <strain evidence="7">GRZ</strain>
    </source>
</reference>
<keyword evidence="3" id="KW-0963">Cytoplasm</keyword>